<evidence type="ECO:0000313" key="2">
    <source>
        <dbReference type="EMBL" id="WAR22371.1"/>
    </source>
</evidence>
<gene>
    <name evidence="2" type="ORF">MAR_016345</name>
</gene>
<keyword evidence="1" id="KW-0472">Membrane</keyword>
<feature type="transmembrane region" description="Helical" evidence="1">
    <location>
        <begin position="88"/>
        <end position="108"/>
    </location>
</feature>
<sequence>RPEVRNHLLPPGNGKLESLPLAFEFRFAHITMPFFHLKPAEPSSTSTAILPQSNDYRLSMVFKALGTSRLWVGQYDKHIALKKTKKRLFYIVILVVVVARFKFMWNIMGFLASNSESGILTGSSLNIHPPTGP</sequence>
<dbReference type="Proteomes" id="UP001164746">
    <property type="component" value="Chromosome 12"/>
</dbReference>
<keyword evidence="1" id="KW-0812">Transmembrane</keyword>
<keyword evidence="1" id="KW-1133">Transmembrane helix</keyword>
<organism evidence="2 3">
    <name type="scientific">Mya arenaria</name>
    <name type="common">Soft-shell clam</name>
    <dbReference type="NCBI Taxonomy" id="6604"/>
    <lineage>
        <taxon>Eukaryota</taxon>
        <taxon>Metazoa</taxon>
        <taxon>Spiralia</taxon>
        <taxon>Lophotrochozoa</taxon>
        <taxon>Mollusca</taxon>
        <taxon>Bivalvia</taxon>
        <taxon>Autobranchia</taxon>
        <taxon>Heteroconchia</taxon>
        <taxon>Euheterodonta</taxon>
        <taxon>Imparidentia</taxon>
        <taxon>Neoheterodontei</taxon>
        <taxon>Myida</taxon>
        <taxon>Myoidea</taxon>
        <taxon>Myidae</taxon>
        <taxon>Mya</taxon>
    </lineage>
</organism>
<evidence type="ECO:0000313" key="3">
    <source>
        <dbReference type="Proteomes" id="UP001164746"/>
    </source>
</evidence>
<reference evidence="2" key="1">
    <citation type="submission" date="2022-11" db="EMBL/GenBank/DDBJ databases">
        <title>Centuries of genome instability and evolution in soft-shell clam transmissible cancer (bioRxiv).</title>
        <authorList>
            <person name="Hart S.F.M."/>
            <person name="Yonemitsu M.A."/>
            <person name="Giersch R.M."/>
            <person name="Beal B.F."/>
            <person name="Arriagada G."/>
            <person name="Davis B.W."/>
            <person name="Ostrander E.A."/>
            <person name="Goff S.P."/>
            <person name="Metzger M.J."/>
        </authorList>
    </citation>
    <scope>NUCLEOTIDE SEQUENCE</scope>
    <source>
        <strain evidence="2">MELC-2E11</strain>
        <tissue evidence="2">Siphon/mantle</tissue>
    </source>
</reference>
<evidence type="ECO:0000256" key="1">
    <source>
        <dbReference type="SAM" id="Phobius"/>
    </source>
</evidence>
<protein>
    <submittedName>
        <fullName evidence="2">Uncharacterized protein</fullName>
    </submittedName>
</protein>
<proteinExistence type="predicted"/>
<accession>A0ABY7FNQ9</accession>
<dbReference type="EMBL" id="CP111023">
    <property type="protein sequence ID" value="WAR22371.1"/>
    <property type="molecule type" value="Genomic_DNA"/>
</dbReference>
<name>A0ABY7FNQ9_MYAAR</name>
<keyword evidence="3" id="KW-1185">Reference proteome</keyword>
<feature type="non-terminal residue" evidence="2">
    <location>
        <position position="1"/>
    </location>
</feature>